<sequence length="354" mass="40673">MNIKNWTENKNSLFQQRILPAFIMVFFFFIFIGILRFAYFYSFSFSSEVIISTRAISLLLMFGVAFWAMLELNKAFLENKYVSVIFAFAISAYTVFFNGPIFSKYFVYSTEKFALSENYLSMFSVFYFNYWFWVKLVITSLLFLVLRIVILSKSKVIVSGILLKLLLYFVANFVIWSFIYCVFIFSYMPSGFQNLIIFTTIASFYDVGGFFGGKFLGKKIIKRPFSPFISPSKTWEGALVGLVFSIVFVFVEIFLANVIEHNKFNLAQVILNVGSSSFNGKLFGTVLFFIVFAPVVSMLGDLLFSLIKRVCLIKDFSKILKGHGGILDRIDGIASVFALWSFLMVILYFLNYVG</sequence>
<accession>Q4A744</accession>
<evidence type="ECO:0000313" key="26">
    <source>
        <dbReference type="Proteomes" id="UP000000549"/>
    </source>
</evidence>
<comment type="pathway">
    <text evidence="3">Phospholipid metabolism; CDP-diacylglycerol biosynthesis; CDP-diacylglycerol from sn-glycerol 3-phosphate: step 3/3.</text>
</comment>
<dbReference type="GO" id="GO:0004605">
    <property type="term" value="F:phosphatidate cytidylyltransferase activity"/>
    <property type="evidence" value="ECO:0007669"/>
    <property type="project" value="UniProtKB-EC"/>
</dbReference>
<feature type="transmembrane region" description="Helical" evidence="24">
    <location>
        <begin position="326"/>
        <end position="350"/>
    </location>
</feature>
<feature type="transmembrane region" description="Helical" evidence="24">
    <location>
        <begin position="194"/>
        <end position="216"/>
    </location>
</feature>
<feature type="transmembrane region" description="Helical" evidence="24">
    <location>
        <begin position="130"/>
        <end position="150"/>
    </location>
</feature>
<evidence type="ECO:0000256" key="7">
    <source>
        <dbReference type="ARBA" id="ARBA00019373"/>
    </source>
</evidence>
<evidence type="ECO:0000256" key="24">
    <source>
        <dbReference type="SAM" id="Phobius"/>
    </source>
</evidence>
<evidence type="ECO:0000256" key="4">
    <source>
        <dbReference type="ARBA" id="ARBA00005189"/>
    </source>
</evidence>
<keyword evidence="8" id="KW-1003">Cell membrane</keyword>
<evidence type="ECO:0000256" key="2">
    <source>
        <dbReference type="ARBA" id="ARBA00004651"/>
    </source>
</evidence>
<dbReference type="GO" id="GO:0016024">
    <property type="term" value="P:CDP-diacylglycerol biosynthetic process"/>
    <property type="evidence" value="ECO:0007669"/>
    <property type="project" value="TreeGrafter"/>
</dbReference>
<dbReference type="PANTHER" id="PTHR46382:SF1">
    <property type="entry name" value="PHOSPHATIDATE CYTIDYLYLTRANSFERASE"/>
    <property type="match status" value="1"/>
</dbReference>
<keyword evidence="17" id="KW-1208">Phospholipid metabolism</keyword>
<keyword evidence="14" id="KW-0443">Lipid metabolism</keyword>
<evidence type="ECO:0000256" key="19">
    <source>
        <dbReference type="ARBA" id="ARBA00031825"/>
    </source>
</evidence>
<evidence type="ECO:0000256" key="6">
    <source>
        <dbReference type="ARBA" id="ARBA00012487"/>
    </source>
</evidence>
<evidence type="ECO:0000256" key="20">
    <source>
        <dbReference type="ARBA" id="ARBA00032253"/>
    </source>
</evidence>
<evidence type="ECO:0000256" key="10">
    <source>
        <dbReference type="ARBA" id="ARBA00022679"/>
    </source>
</evidence>
<keyword evidence="10 25" id="KW-0808">Transferase</keyword>
<evidence type="ECO:0000256" key="12">
    <source>
        <dbReference type="ARBA" id="ARBA00022695"/>
    </source>
</evidence>
<feature type="transmembrane region" description="Helical" evidence="24">
    <location>
        <begin position="21"/>
        <end position="43"/>
    </location>
</feature>
<dbReference type="EC" id="2.7.7.41" evidence="6"/>
<evidence type="ECO:0000256" key="18">
    <source>
        <dbReference type="ARBA" id="ARBA00029893"/>
    </source>
</evidence>
<comment type="pathway">
    <text evidence="4">Lipid metabolism.</text>
</comment>
<feature type="transmembrane region" description="Helical" evidence="24">
    <location>
        <begin position="81"/>
        <end position="102"/>
    </location>
</feature>
<dbReference type="AlphaFoldDB" id="Q4A744"/>
<keyword evidence="26" id="KW-1185">Reference proteome</keyword>
<feature type="transmembrane region" description="Helical" evidence="24">
    <location>
        <begin position="282"/>
        <end position="306"/>
    </location>
</feature>
<evidence type="ECO:0000256" key="3">
    <source>
        <dbReference type="ARBA" id="ARBA00005119"/>
    </source>
</evidence>
<proteinExistence type="inferred from homology"/>
<keyword evidence="11 24" id="KW-0812">Transmembrane</keyword>
<keyword evidence="16" id="KW-0594">Phospholipid biosynthesis</keyword>
<keyword evidence="15 24" id="KW-0472">Membrane</keyword>
<dbReference type="PANTHER" id="PTHR46382">
    <property type="entry name" value="PHOSPHATIDATE CYTIDYLYLTRANSFERASE"/>
    <property type="match status" value="1"/>
</dbReference>
<keyword evidence="9" id="KW-0444">Lipid biosynthesis</keyword>
<evidence type="ECO:0000256" key="21">
    <source>
        <dbReference type="ARBA" id="ARBA00032396"/>
    </source>
</evidence>
<dbReference type="GO" id="GO:0005886">
    <property type="term" value="C:plasma membrane"/>
    <property type="evidence" value="ECO:0007669"/>
    <property type="project" value="UniProtKB-SubCell"/>
</dbReference>
<evidence type="ECO:0000256" key="1">
    <source>
        <dbReference type="ARBA" id="ARBA00001698"/>
    </source>
</evidence>
<comment type="catalytic activity">
    <reaction evidence="1">
        <text>a 1,2-diacyl-sn-glycero-3-phosphate + CTP + H(+) = a CDP-1,2-diacyl-sn-glycerol + diphosphate</text>
        <dbReference type="Rhea" id="RHEA:16229"/>
        <dbReference type="ChEBI" id="CHEBI:15378"/>
        <dbReference type="ChEBI" id="CHEBI:33019"/>
        <dbReference type="ChEBI" id="CHEBI:37563"/>
        <dbReference type="ChEBI" id="CHEBI:58332"/>
        <dbReference type="ChEBI" id="CHEBI:58608"/>
        <dbReference type="EC" id="2.7.7.41"/>
    </reaction>
</comment>
<reference evidence="25 26" key="1">
    <citation type="journal article" date="2005" name="J. Bacteriol.">
        <title>Swine and poultry pathogens: the complete genome sequences of two strains of Mycoplasma hyopneumoniae and a strain of Mycoplasma synoviae.</title>
        <authorList>
            <person name="Vasconcelos A.T."/>
            <person name="Ferreira H.B."/>
            <person name="Bizarro C.V."/>
            <person name="Bonatto S.L."/>
            <person name="Carvalho M.O."/>
            <person name="Pinto P.M."/>
            <person name="Almeida D.F."/>
            <person name="Almeida L.G."/>
            <person name="Almeida R."/>
            <person name="Alves-Filho L."/>
            <person name="Assuncao E.N."/>
            <person name="Azevedo V.A."/>
            <person name="Bogo M.R."/>
            <person name="Brigido M.M."/>
            <person name="Brocchi M."/>
            <person name="Burity H.A."/>
            <person name="Camargo A.A."/>
            <person name="Camargo S.S."/>
            <person name="Carepo M.S."/>
            <person name="Carraro D.M."/>
            <person name="de Mattos Cascardo J.C."/>
            <person name="Castro L.A."/>
            <person name="Cavalcanti G."/>
            <person name="Chemale G."/>
            <person name="Collevatti R.G."/>
            <person name="Cunha C.W."/>
            <person name="Dallagiovanna B."/>
            <person name="Dambros B.P."/>
            <person name="Dellagostin O.A."/>
            <person name="Falcao C."/>
            <person name="Fantinatti-Garboggini F."/>
            <person name="Felipe M.S."/>
            <person name="Fiorentin L."/>
            <person name="Franco G.R."/>
            <person name="Freitas N.S."/>
            <person name="Frias D."/>
            <person name="Grangeiro T.B."/>
            <person name="Grisard E.C."/>
            <person name="Guimaraes C.T."/>
            <person name="Hungria M."/>
            <person name="Jardim S.N."/>
            <person name="Krieger M.A."/>
            <person name="Laurino J.P."/>
            <person name="Lima L.F."/>
            <person name="Lopes M.I."/>
            <person name="Loreto E.L."/>
            <person name="Madeira H.M."/>
            <person name="Manfio G.P."/>
            <person name="Maranhao A.Q."/>
            <person name="Martinkovics C.T."/>
            <person name="Medeiros S.R."/>
            <person name="Moreira M.A."/>
            <person name="Neiva M."/>
            <person name="Ramalho-Neto C.E."/>
            <person name="Nicolas M.F."/>
            <person name="Oliveira S.C."/>
            <person name="Paixao R.F."/>
            <person name="Pedrosa F.O."/>
            <person name="Pena S.D."/>
            <person name="Pereira M."/>
            <person name="Pereira-Ferrari L."/>
            <person name="Piffer I."/>
            <person name="Pinto L.S."/>
            <person name="Potrich D.P."/>
            <person name="Salim A.C."/>
            <person name="Santos F.R."/>
            <person name="Schmitt R."/>
            <person name="Schneider M.P."/>
            <person name="Schrank A."/>
            <person name="Schrank I.S."/>
            <person name="Schuck A.F."/>
            <person name="Seuanez H.N."/>
            <person name="Silva D.W."/>
            <person name="Silva R."/>
            <person name="Silva S.C."/>
            <person name="Soares C.M."/>
            <person name="Souza K.R."/>
            <person name="Souza R.C."/>
            <person name="Staats C.C."/>
            <person name="Steffens M.B."/>
            <person name="Teixeira S.M."/>
            <person name="Urmenyi T.P."/>
            <person name="Vainstein M.H."/>
            <person name="Zuccherato L.W."/>
            <person name="Simpson A.J."/>
            <person name="Zaha A."/>
        </authorList>
    </citation>
    <scope>NUCLEOTIDE SEQUENCE [LARGE SCALE GENOMIC DNA]</scope>
    <source>
        <strain evidence="25 26">53</strain>
    </source>
</reference>
<keyword evidence="13 24" id="KW-1133">Transmembrane helix</keyword>
<evidence type="ECO:0000256" key="11">
    <source>
        <dbReference type="ARBA" id="ARBA00022692"/>
    </source>
</evidence>
<gene>
    <name evidence="25" type="primary">cdsA</name>
    <name evidence="25" type="ordered locus">MS53_0005</name>
</gene>
<dbReference type="STRING" id="262723.MS53_0005"/>
<evidence type="ECO:0000256" key="15">
    <source>
        <dbReference type="ARBA" id="ARBA00023136"/>
    </source>
</evidence>
<name>Q4A744_MYCS5</name>
<evidence type="ECO:0000256" key="23">
    <source>
        <dbReference type="ARBA" id="ARBA00033406"/>
    </source>
</evidence>
<evidence type="ECO:0000256" key="14">
    <source>
        <dbReference type="ARBA" id="ARBA00023098"/>
    </source>
</evidence>
<dbReference type="EMBL" id="AE017245">
    <property type="protein sequence ID" value="AAZ43427.2"/>
    <property type="molecule type" value="Genomic_DNA"/>
</dbReference>
<feature type="transmembrane region" description="Helical" evidence="24">
    <location>
        <begin position="237"/>
        <end position="259"/>
    </location>
</feature>
<evidence type="ECO:0000256" key="9">
    <source>
        <dbReference type="ARBA" id="ARBA00022516"/>
    </source>
</evidence>
<organism evidence="25 26">
    <name type="scientific">Mycoplasmopsis synoviae (strain 53)</name>
    <name type="common">Mycoplasma synoviae</name>
    <dbReference type="NCBI Taxonomy" id="262723"/>
    <lineage>
        <taxon>Bacteria</taxon>
        <taxon>Bacillati</taxon>
        <taxon>Mycoplasmatota</taxon>
        <taxon>Mycoplasmoidales</taxon>
        <taxon>Metamycoplasmataceae</taxon>
        <taxon>Mycoplasmopsis</taxon>
    </lineage>
</organism>
<evidence type="ECO:0000256" key="8">
    <source>
        <dbReference type="ARBA" id="ARBA00022475"/>
    </source>
</evidence>
<feature type="transmembrane region" description="Helical" evidence="24">
    <location>
        <begin position="49"/>
        <end position="69"/>
    </location>
</feature>
<dbReference type="Proteomes" id="UP000000549">
    <property type="component" value="Chromosome"/>
</dbReference>
<comment type="subcellular location">
    <subcellularLocation>
        <location evidence="2">Cell membrane</location>
        <topology evidence="2">Multi-pass membrane protein</topology>
    </subcellularLocation>
</comment>
<dbReference type="Pfam" id="PF01148">
    <property type="entry name" value="CTP_transf_1"/>
    <property type="match status" value="1"/>
</dbReference>
<evidence type="ECO:0000256" key="22">
    <source>
        <dbReference type="ARBA" id="ARBA00032743"/>
    </source>
</evidence>
<comment type="similarity">
    <text evidence="5">Belongs to the CDS family.</text>
</comment>
<feature type="transmembrane region" description="Helical" evidence="24">
    <location>
        <begin position="162"/>
        <end position="188"/>
    </location>
</feature>
<evidence type="ECO:0000256" key="5">
    <source>
        <dbReference type="ARBA" id="ARBA00010185"/>
    </source>
</evidence>
<evidence type="ECO:0000256" key="17">
    <source>
        <dbReference type="ARBA" id="ARBA00023264"/>
    </source>
</evidence>
<dbReference type="HOGENOM" id="CLU_037294_2_0_14"/>
<dbReference type="eggNOG" id="COG0575">
    <property type="taxonomic scope" value="Bacteria"/>
</dbReference>
<evidence type="ECO:0000256" key="16">
    <source>
        <dbReference type="ARBA" id="ARBA00023209"/>
    </source>
</evidence>
<dbReference type="KEGG" id="msy:MS53_0005"/>
<keyword evidence="12 25" id="KW-0548">Nucleotidyltransferase</keyword>
<evidence type="ECO:0000256" key="13">
    <source>
        <dbReference type="ARBA" id="ARBA00022989"/>
    </source>
</evidence>
<protein>
    <recommendedName>
        <fullName evidence="7">Phosphatidate cytidylyltransferase</fullName>
        <ecNumber evidence="6">2.7.7.41</ecNumber>
    </recommendedName>
    <alternativeName>
        <fullName evidence="20">CDP-DAG synthase</fullName>
    </alternativeName>
    <alternativeName>
        <fullName evidence="22">CDP-DG synthase</fullName>
    </alternativeName>
    <alternativeName>
        <fullName evidence="18">CDP-diacylglycerol synthase</fullName>
    </alternativeName>
    <alternativeName>
        <fullName evidence="21">CDP-diglyceride pyrophosphorylase</fullName>
    </alternativeName>
    <alternativeName>
        <fullName evidence="23">CDP-diglyceride synthase</fullName>
    </alternativeName>
    <alternativeName>
        <fullName evidence="19">CTP:phosphatidate cytidylyltransferase</fullName>
    </alternativeName>
</protein>
<evidence type="ECO:0000313" key="25">
    <source>
        <dbReference type="EMBL" id="AAZ43427.2"/>
    </source>
</evidence>